<evidence type="ECO:0000256" key="10">
    <source>
        <dbReference type="ARBA" id="ARBA00022777"/>
    </source>
</evidence>
<evidence type="ECO:0000259" key="15">
    <source>
        <dbReference type="Pfam" id="PF01326"/>
    </source>
</evidence>
<reference evidence="16 17" key="1">
    <citation type="submission" date="2020-03" db="EMBL/GenBank/DDBJ databases">
        <title>Salinimicrobium sp. nov, isolated from SCS.</title>
        <authorList>
            <person name="Cao W.R."/>
        </authorList>
    </citation>
    <scope>NUCLEOTIDE SEQUENCE [LARGE SCALE GENOMIC DNA]</scope>
    <source>
        <strain evidence="17">J15B91</strain>
    </source>
</reference>
<evidence type="ECO:0000256" key="9">
    <source>
        <dbReference type="ARBA" id="ARBA00022741"/>
    </source>
</evidence>
<evidence type="ECO:0000256" key="3">
    <source>
        <dbReference type="ARBA" id="ARBA00004742"/>
    </source>
</evidence>
<evidence type="ECO:0000256" key="5">
    <source>
        <dbReference type="ARBA" id="ARBA00011996"/>
    </source>
</evidence>
<evidence type="ECO:0000256" key="12">
    <source>
        <dbReference type="ARBA" id="ARBA00022842"/>
    </source>
</evidence>
<proteinExistence type="inferred from homology"/>
<keyword evidence="10" id="KW-0418">Kinase</keyword>
<dbReference type="InterPro" id="IPR006319">
    <property type="entry name" value="PEP_synth"/>
</dbReference>
<comment type="similarity">
    <text evidence="4">Belongs to the PEP-utilizing enzyme family.</text>
</comment>
<dbReference type="PANTHER" id="PTHR43030:SF1">
    <property type="entry name" value="PHOSPHOENOLPYRUVATE SYNTHASE"/>
    <property type="match status" value="1"/>
</dbReference>
<comment type="function">
    <text evidence="2">Catalyzes the phosphorylation of pyruvate to phosphoenolpyruvate.</text>
</comment>
<keyword evidence="8" id="KW-0479">Metal-binding</keyword>
<organism evidence="16 17">
    <name type="scientific">Salinimicrobium oceani</name>
    <dbReference type="NCBI Taxonomy" id="2722702"/>
    <lineage>
        <taxon>Bacteria</taxon>
        <taxon>Pseudomonadati</taxon>
        <taxon>Bacteroidota</taxon>
        <taxon>Flavobacteriia</taxon>
        <taxon>Flavobacteriales</taxon>
        <taxon>Flavobacteriaceae</taxon>
        <taxon>Salinimicrobium</taxon>
    </lineage>
</organism>
<evidence type="ECO:0000313" key="16">
    <source>
        <dbReference type="EMBL" id="NJW55716.1"/>
    </source>
</evidence>
<sequence length="92" mass="10256">MNRLIRKFEEIGMKDVPVVGGKNASLGEMYSDLASHGVRIPNGFATTAEAFRSFLKENGLDEKLENLLGDLDRKEYSNLEKIGGEARKLILE</sequence>
<dbReference type="RefSeq" id="WP_317172400.1">
    <property type="nucleotide sequence ID" value="NZ_JAAVJR010001464.1"/>
</dbReference>
<comment type="caution">
    <text evidence="16">The sequence shown here is derived from an EMBL/GenBank/DDBJ whole genome shotgun (WGS) entry which is preliminary data.</text>
</comment>
<evidence type="ECO:0000256" key="14">
    <source>
        <dbReference type="ARBA" id="ARBA00047700"/>
    </source>
</evidence>
<comment type="catalytic activity">
    <reaction evidence="14">
        <text>pyruvate + ATP + H2O = phosphoenolpyruvate + AMP + phosphate + 2 H(+)</text>
        <dbReference type="Rhea" id="RHEA:11364"/>
        <dbReference type="ChEBI" id="CHEBI:15361"/>
        <dbReference type="ChEBI" id="CHEBI:15377"/>
        <dbReference type="ChEBI" id="CHEBI:15378"/>
        <dbReference type="ChEBI" id="CHEBI:30616"/>
        <dbReference type="ChEBI" id="CHEBI:43474"/>
        <dbReference type="ChEBI" id="CHEBI:58702"/>
        <dbReference type="ChEBI" id="CHEBI:456215"/>
        <dbReference type="EC" id="2.7.9.2"/>
    </reaction>
</comment>
<feature type="non-terminal residue" evidence="16">
    <location>
        <position position="92"/>
    </location>
</feature>
<dbReference type="EMBL" id="JAAVJR010001464">
    <property type="protein sequence ID" value="NJW55716.1"/>
    <property type="molecule type" value="Genomic_DNA"/>
</dbReference>
<dbReference type="GO" id="GO:0008986">
    <property type="term" value="F:pyruvate, water dikinase activity"/>
    <property type="evidence" value="ECO:0007669"/>
    <property type="project" value="UniProtKB-EC"/>
</dbReference>
<keyword evidence="9" id="KW-0547">Nucleotide-binding</keyword>
<evidence type="ECO:0000256" key="6">
    <source>
        <dbReference type="ARBA" id="ARBA00021623"/>
    </source>
</evidence>
<evidence type="ECO:0000313" key="17">
    <source>
        <dbReference type="Proteomes" id="UP000703674"/>
    </source>
</evidence>
<dbReference type="InterPro" id="IPR002192">
    <property type="entry name" value="PPDK_AMP/ATP-bd"/>
</dbReference>
<dbReference type="PANTHER" id="PTHR43030">
    <property type="entry name" value="PHOSPHOENOLPYRUVATE SYNTHASE"/>
    <property type="match status" value="1"/>
</dbReference>
<dbReference type="Pfam" id="PF01326">
    <property type="entry name" value="PPDK_N"/>
    <property type="match status" value="1"/>
</dbReference>
<dbReference type="Gene3D" id="3.30.1490.20">
    <property type="entry name" value="ATP-grasp fold, A domain"/>
    <property type="match status" value="1"/>
</dbReference>
<protein>
    <recommendedName>
        <fullName evidence="6">Phosphoenolpyruvate synthase</fullName>
        <ecNumber evidence="5">2.7.9.2</ecNumber>
    </recommendedName>
    <alternativeName>
        <fullName evidence="13">Pyruvate, water dikinase</fullName>
    </alternativeName>
</protein>
<evidence type="ECO:0000256" key="13">
    <source>
        <dbReference type="ARBA" id="ARBA00033470"/>
    </source>
</evidence>
<comment type="pathway">
    <text evidence="3">Carbohydrate biosynthesis; gluconeogenesis.</text>
</comment>
<keyword evidence="12" id="KW-0460">Magnesium</keyword>
<accession>A0ABX1D5L2</accession>
<keyword evidence="17" id="KW-1185">Reference proteome</keyword>
<dbReference type="Proteomes" id="UP000703674">
    <property type="component" value="Unassembled WGS sequence"/>
</dbReference>
<evidence type="ECO:0000256" key="8">
    <source>
        <dbReference type="ARBA" id="ARBA00022723"/>
    </source>
</evidence>
<evidence type="ECO:0000256" key="7">
    <source>
        <dbReference type="ARBA" id="ARBA00022679"/>
    </source>
</evidence>
<name>A0ABX1D5L2_9FLAO</name>
<keyword evidence="11" id="KW-0067">ATP-binding</keyword>
<keyword evidence="7 16" id="KW-0808">Transferase</keyword>
<evidence type="ECO:0000256" key="1">
    <source>
        <dbReference type="ARBA" id="ARBA00001946"/>
    </source>
</evidence>
<evidence type="ECO:0000256" key="2">
    <source>
        <dbReference type="ARBA" id="ARBA00002988"/>
    </source>
</evidence>
<evidence type="ECO:0000256" key="4">
    <source>
        <dbReference type="ARBA" id="ARBA00007837"/>
    </source>
</evidence>
<gene>
    <name evidence="16" type="ORF">HC175_22640</name>
</gene>
<dbReference type="EC" id="2.7.9.2" evidence="5"/>
<dbReference type="InterPro" id="IPR013815">
    <property type="entry name" value="ATP_grasp_subdomain_1"/>
</dbReference>
<comment type="cofactor">
    <cofactor evidence="1">
        <name>Mg(2+)</name>
        <dbReference type="ChEBI" id="CHEBI:18420"/>
    </cofactor>
</comment>
<feature type="domain" description="Pyruvate phosphate dikinase AMP/ATP-binding" evidence="15">
    <location>
        <begin position="17"/>
        <end position="92"/>
    </location>
</feature>
<dbReference type="SUPFAM" id="SSF56059">
    <property type="entry name" value="Glutathione synthetase ATP-binding domain-like"/>
    <property type="match status" value="1"/>
</dbReference>
<evidence type="ECO:0000256" key="11">
    <source>
        <dbReference type="ARBA" id="ARBA00022840"/>
    </source>
</evidence>